<dbReference type="PANTHER" id="PTHR33463:SF203">
    <property type="entry name" value="AAA+ ATPASE DOMAIN-CONTAINING PROTEIN"/>
    <property type="match status" value="1"/>
</dbReference>
<sequence length="144" mass="16464">MRMLMFKPVSRLKSCDKLKRLFSSCLAQSLVRFEALVIRHCKELEEIIGDTEVYEEISSSITTERSLCLPRLKAQKIEGCPVLEYVFPIALAQGLPELQRIEIRGCLLISQVFKGDNGIVHRISQSVMTVVDCARLTMRRSEYN</sequence>
<keyword evidence="4" id="KW-1185">Reference proteome</keyword>
<dbReference type="Proteomes" id="UP000322667">
    <property type="component" value="Chromosome D06"/>
</dbReference>
<reference evidence="3 4" key="1">
    <citation type="submission" date="2019-07" db="EMBL/GenBank/DDBJ databases">
        <title>WGS assembly of Gossypium tomentosum.</title>
        <authorList>
            <person name="Chen Z.J."/>
            <person name="Sreedasyam A."/>
            <person name="Ando A."/>
            <person name="Song Q."/>
            <person name="De L."/>
            <person name="Hulse-Kemp A."/>
            <person name="Ding M."/>
            <person name="Ye W."/>
            <person name="Kirkbride R."/>
            <person name="Jenkins J."/>
            <person name="Plott C."/>
            <person name="Lovell J."/>
            <person name="Lin Y.-M."/>
            <person name="Vaughn R."/>
            <person name="Liu B."/>
            <person name="Li W."/>
            <person name="Simpson S."/>
            <person name="Scheffler B."/>
            <person name="Saski C."/>
            <person name="Grover C."/>
            <person name="Hu G."/>
            <person name="Conover J."/>
            <person name="Carlson J."/>
            <person name="Shu S."/>
            <person name="Boston L."/>
            <person name="Williams M."/>
            <person name="Peterson D."/>
            <person name="Mcgee K."/>
            <person name="Jones D."/>
            <person name="Wendel J."/>
            <person name="Stelly D."/>
            <person name="Grimwood J."/>
            <person name="Schmutz J."/>
        </authorList>
    </citation>
    <scope>NUCLEOTIDE SEQUENCE [LARGE SCALE GENOMIC DNA]</scope>
    <source>
        <strain evidence="3">7179.01</strain>
    </source>
</reference>
<name>A0A5D2KD47_GOSTO</name>
<evidence type="ECO:0000313" key="3">
    <source>
        <dbReference type="EMBL" id="TYH65101.1"/>
    </source>
</evidence>
<protein>
    <recommendedName>
        <fullName evidence="2">Disease resistance protein At4g27190-like leucine-rich repeats domain-containing protein</fullName>
    </recommendedName>
</protein>
<dbReference type="Pfam" id="PF23247">
    <property type="entry name" value="LRR_RPS2"/>
    <property type="match status" value="1"/>
</dbReference>
<keyword evidence="1" id="KW-0611">Plant defense</keyword>
<feature type="domain" description="Disease resistance protein At4g27190-like leucine-rich repeats" evidence="2">
    <location>
        <begin position="64"/>
        <end position="106"/>
    </location>
</feature>
<dbReference type="AlphaFoldDB" id="A0A5D2KD47"/>
<dbReference type="InterPro" id="IPR050905">
    <property type="entry name" value="Plant_NBS-LRR"/>
</dbReference>
<accession>A0A5D2KD47</accession>
<dbReference type="InterPro" id="IPR032675">
    <property type="entry name" value="LRR_dom_sf"/>
</dbReference>
<proteinExistence type="predicted"/>
<dbReference type="PANTHER" id="PTHR33463">
    <property type="entry name" value="NB-ARC DOMAIN-CONTAINING PROTEIN-RELATED"/>
    <property type="match status" value="1"/>
</dbReference>
<gene>
    <name evidence="3" type="ORF">ES332_D06G033500v1</name>
</gene>
<dbReference type="EMBL" id="CM017628">
    <property type="protein sequence ID" value="TYH65101.1"/>
    <property type="molecule type" value="Genomic_DNA"/>
</dbReference>
<evidence type="ECO:0000313" key="4">
    <source>
        <dbReference type="Proteomes" id="UP000322667"/>
    </source>
</evidence>
<dbReference type="Gene3D" id="3.80.10.10">
    <property type="entry name" value="Ribonuclease Inhibitor"/>
    <property type="match status" value="1"/>
</dbReference>
<evidence type="ECO:0000259" key="2">
    <source>
        <dbReference type="Pfam" id="PF23247"/>
    </source>
</evidence>
<evidence type="ECO:0000256" key="1">
    <source>
        <dbReference type="ARBA" id="ARBA00022821"/>
    </source>
</evidence>
<dbReference type="InterPro" id="IPR057135">
    <property type="entry name" value="At4g27190-like_LRR"/>
</dbReference>
<organism evidence="3 4">
    <name type="scientific">Gossypium tomentosum</name>
    <name type="common">Hawaiian cotton</name>
    <name type="synonym">Gossypium sandvicense</name>
    <dbReference type="NCBI Taxonomy" id="34277"/>
    <lineage>
        <taxon>Eukaryota</taxon>
        <taxon>Viridiplantae</taxon>
        <taxon>Streptophyta</taxon>
        <taxon>Embryophyta</taxon>
        <taxon>Tracheophyta</taxon>
        <taxon>Spermatophyta</taxon>
        <taxon>Magnoliopsida</taxon>
        <taxon>eudicotyledons</taxon>
        <taxon>Gunneridae</taxon>
        <taxon>Pentapetalae</taxon>
        <taxon>rosids</taxon>
        <taxon>malvids</taxon>
        <taxon>Malvales</taxon>
        <taxon>Malvaceae</taxon>
        <taxon>Malvoideae</taxon>
        <taxon>Gossypium</taxon>
    </lineage>
</organism>